<gene>
    <name evidence="4" type="ORF">OL599_01990</name>
</gene>
<dbReference type="InterPro" id="IPR009197">
    <property type="entry name" value="MlrC"/>
</dbReference>
<keyword evidence="1" id="KW-0482">Metalloprotease</keyword>
<evidence type="ECO:0000256" key="1">
    <source>
        <dbReference type="PIRNR" id="PIRNR012702"/>
    </source>
</evidence>
<reference evidence="4" key="2">
    <citation type="submission" date="2022-10" db="EMBL/GenBank/DDBJ databases">
        <authorList>
            <person name="Trinh H.N."/>
        </authorList>
    </citation>
    <scope>NUCLEOTIDE SEQUENCE</scope>
    <source>
        <strain evidence="4">RN2-1</strain>
    </source>
</reference>
<organism evidence="4 5">
    <name type="scientific">Limobrevibacterium gyesilva</name>
    <dbReference type="NCBI Taxonomy" id="2991712"/>
    <lineage>
        <taxon>Bacteria</taxon>
        <taxon>Pseudomonadati</taxon>
        <taxon>Pseudomonadota</taxon>
        <taxon>Alphaproteobacteria</taxon>
        <taxon>Acetobacterales</taxon>
        <taxon>Acetobacteraceae</taxon>
        <taxon>Limobrevibacterium</taxon>
    </lineage>
</organism>
<evidence type="ECO:0000313" key="5">
    <source>
        <dbReference type="Proteomes" id="UP001165679"/>
    </source>
</evidence>
<dbReference type="PIRSF" id="PIRSF012702">
    <property type="entry name" value="UCP012702"/>
    <property type="match status" value="1"/>
</dbReference>
<evidence type="ECO:0000313" key="4">
    <source>
        <dbReference type="EMBL" id="MCW3473335.1"/>
    </source>
</evidence>
<dbReference type="GO" id="GO:0046872">
    <property type="term" value="F:metal ion binding"/>
    <property type="evidence" value="ECO:0007669"/>
    <property type="project" value="UniProtKB-KW"/>
</dbReference>
<sequence>MTARIALLGFSIECNRFAPPATEQDFATRTLFRGAPLIAEAHAPSPRMLGELPGFVADMDTAGPWEPVPVLLAMAEPNGPVEHPFFQHILKECEDGLRAAGKLDGVYCVLHGAALTTEDHDPEGTILTMVRAVVGPDVPVVASFDLHANVSGTDVRTVDAFIGYRTNPHLDMRERGAESAQVLRRLMGGMKTHLASVRLPIVPPTVTMLTGKDAPNRPYGELIDLGQRRMAEPPYAGRVVNVSVMGGFAFADTPFNGLTAVVTATDAAAARDLAMEIAREGWARREQFHPRLTSLEEAVQLARRTEDRTQPALIFADVADNPGGGGRGNTMFILEAFHAAAVKDAIVGVIHDPALAAEAHRLGEGAAFDARFNRESASEFSRPFHAAATVRRLHPGPVQCRRGIFAGGTIDLGPSAALDVGGITVVVVSQRVQCADPAFLESFGLDIGKARVVVVKSRGHFRGGFDEFFRHEQVIEVDAPGLTSPILHHFNWQHLPRPVVPLDPQATWAPEQYA</sequence>
<accession>A0AA41YN33</accession>
<dbReference type="Proteomes" id="UP001165679">
    <property type="component" value="Unassembled WGS sequence"/>
</dbReference>
<proteinExistence type="inferred from homology"/>
<keyword evidence="1" id="KW-0378">Hydrolase</keyword>
<dbReference type="AlphaFoldDB" id="A0AA41YN33"/>
<comment type="cofactor">
    <cofactor evidence="1">
        <name>Zn(2+)</name>
        <dbReference type="ChEBI" id="CHEBI:29105"/>
    </cofactor>
    <text evidence="1">Binds 1 zinc ion per subunit.</text>
</comment>
<dbReference type="Pfam" id="PF07171">
    <property type="entry name" value="MlrC_C"/>
    <property type="match status" value="1"/>
</dbReference>
<dbReference type="GO" id="GO:0008237">
    <property type="term" value="F:metallopeptidase activity"/>
    <property type="evidence" value="ECO:0007669"/>
    <property type="project" value="UniProtKB-KW"/>
</dbReference>
<keyword evidence="5" id="KW-1185">Reference proteome</keyword>
<keyword evidence="1" id="KW-0479">Metal-binding</keyword>
<comment type="similarity">
    <text evidence="1">Belongs to the peptidase M81 family.</text>
</comment>
<feature type="domain" description="Microcystin LR degradation protein MlrC N-terminal" evidence="3">
    <location>
        <begin position="4"/>
        <end position="302"/>
    </location>
</feature>
<keyword evidence="1" id="KW-0645">Protease</keyword>
<reference evidence="4" key="1">
    <citation type="submission" date="2022-09" db="EMBL/GenBank/DDBJ databases">
        <title>Rhodovastum sp. nov. RN2-1 isolated from soil in Seongnam, South Korea.</title>
        <authorList>
            <person name="Le N.T."/>
        </authorList>
    </citation>
    <scope>NUCLEOTIDE SEQUENCE</scope>
    <source>
        <strain evidence="4">RN2-1</strain>
    </source>
</reference>
<dbReference type="Pfam" id="PF07364">
    <property type="entry name" value="DUF1485"/>
    <property type="match status" value="1"/>
</dbReference>
<dbReference type="RefSeq" id="WP_264711908.1">
    <property type="nucleotide sequence ID" value="NZ_JAPDNT010000001.1"/>
</dbReference>
<comment type="function">
    <text evidence="1">Involved in peptidolytic degradation of cyclic heptapeptide hepatotoxin microcystin (MC).</text>
</comment>
<evidence type="ECO:0000259" key="2">
    <source>
        <dbReference type="Pfam" id="PF07171"/>
    </source>
</evidence>
<protein>
    <recommendedName>
        <fullName evidence="1">Microcystinase C</fullName>
        <shortName evidence="1">MlrC</shortName>
    </recommendedName>
</protein>
<name>A0AA41YN33_9PROT</name>
<dbReference type="InterPro" id="IPR015995">
    <property type="entry name" value="MlrC_N"/>
</dbReference>
<dbReference type="EMBL" id="JAPDNT010000001">
    <property type="protein sequence ID" value="MCW3473335.1"/>
    <property type="molecule type" value="Genomic_DNA"/>
</dbReference>
<dbReference type="InterPro" id="IPR010799">
    <property type="entry name" value="MlrC_C"/>
</dbReference>
<dbReference type="GO" id="GO:0006508">
    <property type="term" value="P:proteolysis"/>
    <property type="evidence" value="ECO:0007669"/>
    <property type="project" value="UniProtKB-KW"/>
</dbReference>
<feature type="domain" description="Microcystin LR degradation protein MlrC C-terminal" evidence="2">
    <location>
        <begin position="316"/>
        <end position="494"/>
    </location>
</feature>
<evidence type="ECO:0000259" key="3">
    <source>
        <dbReference type="Pfam" id="PF07364"/>
    </source>
</evidence>
<comment type="caution">
    <text evidence="4">The sequence shown here is derived from an EMBL/GenBank/DDBJ whole genome shotgun (WGS) entry which is preliminary data.</text>
</comment>